<proteinExistence type="predicted"/>
<organism evidence="1 2">
    <name type="scientific">Steinernema glaseri</name>
    <dbReference type="NCBI Taxonomy" id="37863"/>
    <lineage>
        <taxon>Eukaryota</taxon>
        <taxon>Metazoa</taxon>
        <taxon>Ecdysozoa</taxon>
        <taxon>Nematoda</taxon>
        <taxon>Chromadorea</taxon>
        <taxon>Rhabditida</taxon>
        <taxon>Tylenchina</taxon>
        <taxon>Panagrolaimomorpha</taxon>
        <taxon>Strongyloidoidea</taxon>
        <taxon>Steinernematidae</taxon>
        <taxon>Steinernema</taxon>
    </lineage>
</organism>
<sequence length="67" mass="7675">MPCTKRKTTSFLGVDWSITVISGQQPHFLINRCACYELDKAVSFGFVSVRRINDQMVPVFLLISFDF</sequence>
<evidence type="ECO:0000313" key="2">
    <source>
        <dbReference type="WBParaSite" id="L893_g23819.t1"/>
    </source>
</evidence>
<reference evidence="2" key="1">
    <citation type="submission" date="2016-11" db="UniProtKB">
        <authorList>
            <consortium name="WormBaseParasite"/>
        </authorList>
    </citation>
    <scope>IDENTIFICATION</scope>
</reference>
<evidence type="ECO:0000313" key="1">
    <source>
        <dbReference type="Proteomes" id="UP000095287"/>
    </source>
</evidence>
<accession>A0A1I7Z7Y2</accession>
<keyword evidence="1" id="KW-1185">Reference proteome</keyword>
<protein>
    <submittedName>
        <fullName evidence="2">Uncharacterized protein</fullName>
    </submittedName>
</protein>
<dbReference type="Proteomes" id="UP000095287">
    <property type="component" value="Unplaced"/>
</dbReference>
<name>A0A1I7Z7Y2_9BILA</name>
<dbReference type="WBParaSite" id="L893_g23819.t1">
    <property type="protein sequence ID" value="L893_g23819.t1"/>
    <property type="gene ID" value="L893_g23819"/>
</dbReference>
<dbReference type="AlphaFoldDB" id="A0A1I7Z7Y2"/>